<dbReference type="HOGENOM" id="CLU_2654855_0_0_1"/>
<sequence length="76" mass="9052">MRVKRQKYKTSFEEMGEIRLKSEGVEFRVYMSWTEDSPEEIRPSRDDQNGNWHKKYGRRIVVESQISGLRVCNGNV</sequence>
<proteinExistence type="predicted"/>
<organism evidence="1 2">
    <name type="scientific">Laccaria amethystina LaAM-08-1</name>
    <dbReference type="NCBI Taxonomy" id="1095629"/>
    <lineage>
        <taxon>Eukaryota</taxon>
        <taxon>Fungi</taxon>
        <taxon>Dikarya</taxon>
        <taxon>Basidiomycota</taxon>
        <taxon>Agaricomycotina</taxon>
        <taxon>Agaricomycetes</taxon>
        <taxon>Agaricomycetidae</taxon>
        <taxon>Agaricales</taxon>
        <taxon>Agaricineae</taxon>
        <taxon>Hydnangiaceae</taxon>
        <taxon>Laccaria</taxon>
    </lineage>
</organism>
<dbReference type="AlphaFoldDB" id="A0A0C9XNP1"/>
<accession>A0A0C9XNP1</accession>
<name>A0A0C9XNP1_9AGAR</name>
<reference evidence="1 2" key="1">
    <citation type="submission" date="2014-04" db="EMBL/GenBank/DDBJ databases">
        <authorList>
            <consortium name="DOE Joint Genome Institute"/>
            <person name="Kuo A."/>
            <person name="Kohler A."/>
            <person name="Nagy L.G."/>
            <person name="Floudas D."/>
            <person name="Copeland A."/>
            <person name="Barry K.W."/>
            <person name="Cichocki N."/>
            <person name="Veneault-Fourrey C."/>
            <person name="LaButti K."/>
            <person name="Lindquist E.A."/>
            <person name="Lipzen A."/>
            <person name="Lundell T."/>
            <person name="Morin E."/>
            <person name="Murat C."/>
            <person name="Sun H."/>
            <person name="Tunlid A."/>
            <person name="Henrissat B."/>
            <person name="Grigoriev I.V."/>
            <person name="Hibbett D.S."/>
            <person name="Martin F."/>
            <person name="Nordberg H.P."/>
            <person name="Cantor M.N."/>
            <person name="Hua S.X."/>
        </authorList>
    </citation>
    <scope>NUCLEOTIDE SEQUENCE [LARGE SCALE GENOMIC DNA]</scope>
    <source>
        <strain evidence="1 2">LaAM-08-1</strain>
    </source>
</reference>
<keyword evidence="2" id="KW-1185">Reference proteome</keyword>
<evidence type="ECO:0000313" key="2">
    <source>
        <dbReference type="Proteomes" id="UP000054477"/>
    </source>
</evidence>
<dbReference type="EMBL" id="KN838652">
    <property type="protein sequence ID" value="KIJ99171.1"/>
    <property type="molecule type" value="Genomic_DNA"/>
</dbReference>
<dbReference type="Proteomes" id="UP000054477">
    <property type="component" value="Unassembled WGS sequence"/>
</dbReference>
<evidence type="ECO:0000313" key="1">
    <source>
        <dbReference type="EMBL" id="KIJ99171.1"/>
    </source>
</evidence>
<gene>
    <name evidence="1" type="ORF">K443DRAFT_178636</name>
</gene>
<protein>
    <submittedName>
        <fullName evidence="1">Uncharacterized protein</fullName>
    </submittedName>
</protein>
<reference evidence="2" key="2">
    <citation type="submission" date="2015-01" db="EMBL/GenBank/DDBJ databases">
        <title>Evolutionary Origins and Diversification of the Mycorrhizal Mutualists.</title>
        <authorList>
            <consortium name="DOE Joint Genome Institute"/>
            <consortium name="Mycorrhizal Genomics Consortium"/>
            <person name="Kohler A."/>
            <person name="Kuo A."/>
            <person name="Nagy L.G."/>
            <person name="Floudas D."/>
            <person name="Copeland A."/>
            <person name="Barry K.W."/>
            <person name="Cichocki N."/>
            <person name="Veneault-Fourrey C."/>
            <person name="LaButti K."/>
            <person name="Lindquist E.A."/>
            <person name="Lipzen A."/>
            <person name="Lundell T."/>
            <person name="Morin E."/>
            <person name="Murat C."/>
            <person name="Riley R."/>
            <person name="Ohm R."/>
            <person name="Sun H."/>
            <person name="Tunlid A."/>
            <person name="Henrissat B."/>
            <person name="Grigoriev I.V."/>
            <person name="Hibbett D.S."/>
            <person name="Martin F."/>
        </authorList>
    </citation>
    <scope>NUCLEOTIDE SEQUENCE [LARGE SCALE GENOMIC DNA]</scope>
    <source>
        <strain evidence="2">LaAM-08-1</strain>
    </source>
</reference>